<feature type="domain" description="DUF4429" evidence="3">
    <location>
        <begin position="14"/>
        <end position="86"/>
    </location>
</feature>
<name>A0ABU1XKF8_9NOCA</name>
<dbReference type="RefSeq" id="WP_310404489.1">
    <property type="nucleotide sequence ID" value="NZ_JAVDWW010000006.1"/>
</dbReference>
<dbReference type="Proteomes" id="UP001251217">
    <property type="component" value="Unassembled WGS sequence"/>
</dbReference>
<dbReference type="EMBL" id="JAVDWW010000006">
    <property type="protein sequence ID" value="MDR7170501.1"/>
    <property type="molecule type" value="Genomic_DNA"/>
</dbReference>
<reference evidence="4 5" key="1">
    <citation type="submission" date="2023-07" db="EMBL/GenBank/DDBJ databases">
        <title>Sorghum-associated microbial communities from plants grown in Nebraska, USA.</title>
        <authorList>
            <person name="Schachtman D."/>
        </authorList>
    </citation>
    <scope>NUCLEOTIDE SEQUENCE [LARGE SCALE GENOMIC DNA]</scope>
    <source>
        <strain evidence="4 5">4272</strain>
    </source>
</reference>
<dbReference type="InterPro" id="IPR039519">
    <property type="entry name" value="YokE-like_PH"/>
</dbReference>
<evidence type="ECO:0000313" key="5">
    <source>
        <dbReference type="Proteomes" id="UP001251217"/>
    </source>
</evidence>
<accession>A0ABU1XKF8</accession>
<feature type="domain" description="SHOCT" evidence="1">
    <location>
        <begin position="276"/>
        <end position="303"/>
    </location>
</feature>
<gene>
    <name evidence="4" type="ORF">J2W56_004252</name>
</gene>
<evidence type="ECO:0000259" key="2">
    <source>
        <dbReference type="Pfam" id="PF14470"/>
    </source>
</evidence>
<evidence type="ECO:0008006" key="6">
    <source>
        <dbReference type="Google" id="ProtNLM"/>
    </source>
</evidence>
<dbReference type="Pfam" id="PF14470">
    <property type="entry name" value="bPH_3"/>
    <property type="match status" value="1"/>
</dbReference>
<evidence type="ECO:0000313" key="4">
    <source>
        <dbReference type="EMBL" id="MDR7170501.1"/>
    </source>
</evidence>
<protein>
    <recommendedName>
        <fullName evidence="6">Oligomerization/nucleic acid binding protein</fullName>
    </recommendedName>
</protein>
<dbReference type="InterPro" id="IPR027860">
    <property type="entry name" value="DUF4429"/>
</dbReference>
<evidence type="ECO:0000259" key="1">
    <source>
        <dbReference type="Pfam" id="PF09851"/>
    </source>
</evidence>
<sequence>MRYDGYNGQIDIVGDALVITRTGLVAKLGSTGGSDRSIPLAAISGVKFKDATRLKNGYIQLGLGGREMRDLGAQAAASDPDTVIFTWNSRAQFDELHQWLRSVVEHNAHAQIDAATIDYDHGTSSREKTAERLVGPQGRPDVRQAVERLNWTLGGRREIRRLEEHLYDTETVQLIAQGTYERHQGIVVLTDTRLLFIFHGVLGQRKEDFPLRSINSVQTKAGIVTGELRIFSSGNTATISDIRKADLGPLADTLRQMMARGHHEQPAAAPVSDTAEQIRKLAELHEAGILTDDEFTAKKQDLLRRL</sequence>
<feature type="domain" description="YokE-like PH" evidence="2">
    <location>
        <begin position="166"/>
        <end position="255"/>
    </location>
</feature>
<evidence type="ECO:0000259" key="3">
    <source>
        <dbReference type="Pfam" id="PF14472"/>
    </source>
</evidence>
<dbReference type="Pfam" id="PF09851">
    <property type="entry name" value="SHOCT"/>
    <property type="match status" value="1"/>
</dbReference>
<dbReference type="Pfam" id="PF14472">
    <property type="entry name" value="DUF4429"/>
    <property type="match status" value="1"/>
</dbReference>
<comment type="caution">
    <text evidence="4">The sequence shown here is derived from an EMBL/GenBank/DDBJ whole genome shotgun (WGS) entry which is preliminary data.</text>
</comment>
<proteinExistence type="predicted"/>
<keyword evidence="5" id="KW-1185">Reference proteome</keyword>
<organism evidence="4 5">
    <name type="scientific">Nocardia kruczakiae</name>
    <dbReference type="NCBI Taxonomy" id="261477"/>
    <lineage>
        <taxon>Bacteria</taxon>
        <taxon>Bacillati</taxon>
        <taxon>Actinomycetota</taxon>
        <taxon>Actinomycetes</taxon>
        <taxon>Mycobacteriales</taxon>
        <taxon>Nocardiaceae</taxon>
        <taxon>Nocardia</taxon>
    </lineage>
</organism>
<dbReference type="InterPro" id="IPR018649">
    <property type="entry name" value="SHOCT"/>
</dbReference>